<accession>A0A5S9MJV3</accession>
<organism evidence="1 2">
    <name type="scientific">Bacillus safensis</name>
    <dbReference type="NCBI Taxonomy" id="561879"/>
    <lineage>
        <taxon>Bacteria</taxon>
        <taxon>Bacillati</taxon>
        <taxon>Bacillota</taxon>
        <taxon>Bacilli</taxon>
        <taxon>Bacillales</taxon>
        <taxon>Bacillaceae</taxon>
        <taxon>Bacillus</taxon>
    </lineage>
</organism>
<reference evidence="1 2" key="1">
    <citation type="submission" date="2019-12" db="EMBL/GenBank/DDBJ databases">
        <title>Full genome sequence of a Bacillus safensis strain isolated from commercially available natto in Indonesia.</title>
        <authorList>
            <person name="Yoshida M."/>
            <person name="Uomi M."/>
            <person name="Waturangi D."/>
            <person name="Ekaputri J.J."/>
            <person name="Setiamarga D.H.E."/>
        </authorList>
    </citation>
    <scope>NUCLEOTIDE SEQUENCE [LARGE SCALE GENOMIC DNA]</scope>
    <source>
        <strain evidence="1 2">IDN1</strain>
    </source>
</reference>
<dbReference type="AlphaFoldDB" id="A0A5S9MJV3"/>
<proteinExistence type="predicted"/>
<gene>
    <name evidence="1" type="ORF">BsIDN1_57470</name>
</gene>
<dbReference type="Proteomes" id="UP000464658">
    <property type="component" value="Chromosome"/>
</dbReference>
<evidence type="ECO:0000313" key="1">
    <source>
        <dbReference type="EMBL" id="BBP92129.1"/>
    </source>
</evidence>
<name>A0A5S9MJV3_BACIA</name>
<dbReference type="EMBL" id="AP021906">
    <property type="protein sequence ID" value="BBP92129.1"/>
    <property type="molecule type" value="Genomic_DNA"/>
</dbReference>
<sequence length="58" mass="6774">MSELAKSIHQSKGLHQFIHVVGYMSPFDDQNSKVTIDVFKEGNNYLKIKNPYERTKNF</sequence>
<protein>
    <submittedName>
        <fullName evidence="1">Uncharacterized protein</fullName>
    </submittedName>
</protein>
<evidence type="ECO:0000313" key="2">
    <source>
        <dbReference type="Proteomes" id="UP000464658"/>
    </source>
</evidence>